<reference evidence="2 3" key="1">
    <citation type="submission" date="2019-07" db="EMBL/GenBank/DDBJ databases">
        <title>Whole genome shotgun sequence of Lactobacillus spicheri NBRC 107155.</title>
        <authorList>
            <person name="Hosoyama A."/>
            <person name="Uohara A."/>
            <person name="Ohji S."/>
            <person name="Ichikawa N."/>
        </authorList>
    </citation>
    <scope>NUCLEOTIDE SEQUENCE [LARGE SCALE GENOMIC DNA]</scope>
    <source>
        <strain evidence="2 3">NBRC 107155</strain>
    </source>
</reference>
<feature type="signal peptide" evidence="1">
    <location>
        <begin position="1"/>
        <end position="27"/>
    </location>
</feature>
<evidence type="ECO:0000313" key="2">
    <source>
        <dbReference type="EMBL" id="GEO68078.1"/>
    </source>
</evidence>
<dbReference type="RefSeq" id="WP_147007798.1">
    <property type="nucleotide sequence ID" value="NZ_BJZI01000103.1"/>
</dbReference>
<evidence type="ECO:0000313" key="3">
    <source>
        <dbReference type="Proteomes" id="UP000321691"/>
    </source>
</evidence>
<gene>
    <name evidence="2" type="ORF">LSP04_24970</name>
</gene>
<feature type="chain" id="PRO_5046612348" evidence="1">
    <location>
        <begin position="28"/>
        <end position="97"/>
    </location>
</feature>
<evidence type="ECO:0000256" key="1">
    <source>
        <dbReference type="SAM" id="SignalP"/>
    </source>
</evidence>
<comment type="caution">
    <text evidence="2">The sequence shown here is derived from an EMBL/GenBank/DDBJ whole genome shotgun (WGS) entry which is preliminary data.</text>
</comment>
<keyword evidence="3" id="KW-1185">Reference proteome</keyword>
<dbReference type="Proteomes" id="UP000321691">
    <property type="component" value="Unassembled WGS sequence"/>
</dbReference>
<organism evidence="2 3">
    <name type="scientific">Levilactobacillus spicheri</name>
    <dbReference type="NCBI Taxonomy" id="216463"/>
    <lineage>
        <taxon>Bacteria</taxon>
        <taxon>Bacillati</taxon>
        <taxon>Bacillota</taxon>
        <taxon>Bacilli</taxon>
        <taxon>Lactobacillales</taxon>
        <taxon>Lactobacillaceae</taxon>
        <taxon>Levilactobacillus</taxon>
    </lineage>
</organism>
<accession>A0ABQ0WSM7</accession>
<protein>
    <submittedName>
        <fullName evidence="2">Uncharacterized protein</fullName>
    </submittedName>
</protein>
<keyword evidence="1" id="KW-0732">Signal</keyword>
<dbReference type="EMBL" id="BJZI01000103">
    <property type="protein sequence ID" value="GEO68078.1"/>
    <property type="molecule type" value="Genomic_DNA"/>
</dbReference>
<proteinExistence type="predicted"/>
<sequence>MFKKLLFVLVAGISMSLAFVSSTKAMASTYRTVPSSLRGHYIGDNYLVHITKHWVYEGSPQADIYAYKISSINKSGRKYRIHCRVAGLGPAKSLFYR</sequence>
<name>A0ABQ0WSM7_9LACO</name>